<proteinExistence type="predicted"/>
<reference evidence="1 2" key="1">
    <citation type="submission" date="2024-04" db="EMBL/GenBank/DDBJ databases">
        <title>Draft genome sequence of Pseudophaeobacter arcticus NBRC 116598.</title>
        <authorList>
            <person name="Miyakawa T."/>
            <person name="Kusuya Y."/>
            <person name="Miura T."/>
        </authorList>
    </citation>
    <scope>NUCLEOTIDE SEQUENCE [LARGE SCALE GENOMIC DNA]</scope>
    <source>
        <strain evidence="1 2">SU-CL00105</strain>
    </source>
</reference>
<evidence type="ECO:0000313" key="2">
    <source>
        <dbReference type="Proteomes" id="UP001441944"/>
    </source>
</evidence>
<keyword evidence="2" id="KW-1185">Reference proteome</keyword>
<dbReference type="Pfam" id="PF11927">
    <property type="entry name" value="HODM_asu-like"/>
    <property type="match status" value="1"/>
</dbReference>
<accession>A0ABQ0APT9</accession>
<gene>
    <name evidence="1" type="ORF">NBRC116598_33030</name>
</gene>
<name>A0ABQ0APT9_9RHOB</name>
<organism evidence="1 2">
    <name type="scientific">Pseudophaeobacter arcticus</name>
    <dbReference type="NCBI Taxonomy" id="385492"/>
    <lineage>
        <taxon>Bacteria</taxon>
        <taxon>Pseudomonadati</taxon>
        <taxon>Pseudomonadota</taxon>
        <taxon>Alphaproteobacteria</taxon>
        <taxon>Rhodobacterales</taxon>
        <taxon>Paracoccaceae</taxon>
        <taxon>Pseudophaeobacter</taxon>
    </lineage>
</organism>
<evidence type="ECO:0000313" key="1">
    <source>
        <dbReference type="EMBL" id="GAA6197858.1"/>
    </source>
</evidence>
<sequence>MILQKSLPYNPLEEVPLPGIKPMDLADWLRPDSAFSEQLAYRAELLSNRRDKVLMMHPDAQSAAQELLELVLDHRYGGARDHVIRPDGVSVTLDWRQPLATLGQICQEDFCILERPDGSPEHILTGAVLCFPASWTLGEKFMRPLIGIHDTVDSYDSKMASRVQRLFDGVQVGRPLWRFNALWYQSAELHAPRSVHAPRDQSHGQDAPYLRSEQQVILRLPKCRSVVFSIHTYMVHRDEVMAEWGAKGATR</sequence>
<comment type="caution">
    <text evidence="1">The sequence shown here is derived from an EMBL/GenBank/DDBJ whole genome shotgun (WGS) entry which is preliminary data.</text>
</comment>
<dbReference type="RefSeq" id="WP_353401635.1">
    <property type="nucleotide sequence ID" value="NZ_BAABWU010000015.1"/>
</dbReference>
<dbReference type="Proteomes" id="UP001441944">
    <property type="component" value="Unassembled WGS sequence"/>
</dbReference>
<dbReference type="InterPro" id="IPR021848">
    <property type="entry name" value="HODM_asu-like"/>
</dbReference>
<dbReference type="EMBL" id="BAABWU010000015">
    <property type="protein sequence ID" value="GAA6197858.1"/>
    <property type="molecule type" value="Genomic_DNA"/>
</dbReference>
<protein>
    <submittedName>
        <fullName evidence="1">DUF3445 domain-containing protein</fullName>
    </submittedName>
</protein>